<gene>
    <name evidence="2" type="ORF">BDK51DRAFT_48035</name>
</gene>
<dbReference type="EMBL" id="KZ999103">
    <property type="protein sequence ID" value="RKO85411.1"/>
    <property type="molecule type" value="Genomic_DNA"/>
</dbReference>
<evidence type="ECO:0000256" key="1">
    <source>
        <dbReference type="SAM" id="Phobius"/>
    </source>
</evidence>
<proteinExistence type="predicted"/>
<feature type="transmembrane region" description="Helical" evidence="1">
    <location>
        <begin position="17"/>
        <end position="40"/>
    </location>
</feature>
<accession>A0A4P9VZY3</accession>
<feature type="transmembrane region" description="Helical" evidence="1">
    <location>
        <begin position="88"/>
        <end position="109"/>
    </location>
</feature>
<sequence>MSQMVDGDEGGLAEEPLVLLLILLSLSPSPLLWSSGFMAFSLRRASVEVGAPILAGCLVYRGRARSAMLLGMMEGWGGGRGRRDWGEALVVLPPFFLAFTGSALLDLVLKGPFQSG</sequence>
<keyword evidence="1" id="KW-0812">Transmembrane</keyword>
<organism evidence="2 3">
    <name type="scientific">Blyttiomyces helicus</name>
    <dbReference type="NCBI Taxonomy" id="388810"/>
    <lineage>
        <taxon>Eukaryota</taxon>
        <taxon>Fungi</taxon>
        <taxon>Fungi incertae sedis</taxon>
        <taxon>Chytridiomycota</taxon>
        <taxon>Chytridiomycota incertae sedis</taxon>
        <taxon>Chytridiomycetes</taxon>
        <taxon>Chytridiomycetes incertae sedis</taxon>
        <taxon>Blyttiomyces</taxon>
    </lineage>
</organism>
<keyword evidence="1" id="KW-0472">Membrane</keyword>
<name>A0A4P9VZY3_9FUNG</name>
<keyword evidence="1" id="KW-1133">Transmembrane helix</keyword>
<protein>
    <submittedName>
        <fullName evidence="2">Uncharacterized protein</fullName>
    </submittedName>
</protein>
<evidence type="ECO:0000313" key="2">
    <source>
        <dbReference type="EMBL" id="RKO85411.1"/>
    </source>
</evidence>
<reference evidence="3" key="1">
    <citation type="journal article" date="2018" name="Nat. Microbiol.">
        <title>Leveraging single-cell genomics to expand the fungal tree of life.</title>
        <authorList>
            <person name="Ahrendt S.R."/>
            <person name="Quandt C.A."/>
            <person name="Ciobanu D."/>
            <person name="Clum A."/>
            <person name="Salamov A."/>
            <person name="Andreopoulos B."/>
            <person name="Cheng J.F."/>
            <person name="Woyke T."/>
            <person name="Pelin A."/>
            <person name="Henrissat B."/>
            <person name="Reynolds N.K."/>
            <person name="Benny G.L."/>
            <person name="Smith M.E."/>
            <person name="James T.Y."/>
            <person name="Grigoriev I.V."/>
        </authorList>
    </citation>
    <scope>NUCLEOTIDE SEQUENCE [LARGE SCALE GENOMIC DNA]</scope>
</reference>
<keyword evidence="3" id="KW-1185">Reference proteome</keyword>
<dbReference type="AlphaFoldDB" id="A0A4P9VZY3"/>
<evidence type="ECO:0000313" key="3">
    <source>
        <dbReference type="Proteomes" id="UP000269721"/>
    </source>
</evidence>
<dbReference type="Proteomes" id="UP000269721">
    <property type="component" value="Unassembled WGS sequence"/>
</dbReference>